<evidence type="ECO:0000313" key="1">
    <source>
        <dbReference type="EMBL" id="TLD01871.1"/>
    </source>
</evidence>
<dbReference type="EMBL" id="QGQD01000025">
    <property type="protein sequence ID" value="TLD01871.1"/>
    <property type="molecule type" value="Genomic_DNA"/>
</dbReference>
<gene>
    <name evidence="1" type="ORF">DSM106044_01241</name>
</gene>
<evidence type="ECO:0000313" key="2">
    <source>
        <dbReference type="Proteomes" id="UP000306509"/>
    </source>
</evidence>
<dbReference type="RefSeq" id="WP_156042703.1">
    <property type="nucleotide sequence ID" value="NZ_CABMJZ010000136.1"/>
</dbReference>
<name>A0A4U8QA65_9FIRM</name>
<protein>
    <submittedName>
        <fullName evidence="1">Uncharacterized protein</fullName>
    </submittedName>
</protein>
<dbReference type="AlphaFoldDB" id="A0A4U8QA65"/>
<dbReference type="Proteomes" id="UP000306509">
    <property type="component" value="Unassembled WGS sequence"/>
</dbReference>
<accession>A0A4U8QA65</accession>
<reference evidence="1 2" key="1">
    <citation type="journal article" date="2019" name="Anaerobe">
        <title>Detection of Robinsoniella peoriensis in multiple bone samples of a trauma patient.</title>
        <authorList>
            <person name="Schrottner P."/>
            <person name="Hartwich K."/>
            <person name="Bunk B."/>
            <person name="Schober I."/>
            <person name="Helbig S."/>
            <person name="Rudolph W.W."/>
            <person name="Gunzer F."/>
        </authorList>
    </citation>
    <scope>NUCLEOTIDE SEQUENCE [LARGE SCALE GENOMIC DNA]</scope>
    <source>
        <strain evidence="1 2">DSM 106044</strain>
    </source>
</reference>
<keyword evidence="2" id="KW-1185">Reference proteome</keyword>
<sequence length="52" mass="6069">MKEQMKEYMNEPEVAEISSEAISKTYKEIQDIKTVAKQYCLSSKEVKALLRK</sequence>
<proteinExistence type="predicted"/>
<organism evidence="1 2">
    <name type="scientific">Robinsoniella peoriensis</name>
    <dbReference type="NCBI Taxonomy" id="180332"/>
    <lineage>
        <taxon>Bacteria</taxon>
        <taxon>Bacillati</taxon>
        <taxon>Bacillota</taxon>
        <taxon>Clostridia</taxon>
        <taxon>Lachnospirales</taxon>
        <taxon>Lachnospiraceae</taxon>
        <taxon>Robinsoniella</taxon>
    </lineage>
</organism>
<comment type="caution">
    <text evidence="1">The sequence shown here is derived from an EMBL/GenBank/DDBJ whole genome shotgun (WGS) entry which is preliminary data.</text>
</comment>